<dbReference type="EMBL" id="FR872616">
    <property type="protein sequence ID" value="CCB90497.1"/>
    <property type="molecule type" value="Genomic_DNA"/>
</dbReference>
<organism evidence="2">
    <name type="scientific">Waddlia chondrophila 2032/99</name>
    <dbReference type="NCBI Taxonomy" id="765953"/>
    <lineage>
        <taxon>Bacteria</taxon>
        <taxon>Pseudomonadati</taxon>
        <taxon>Chlamydiota</taxon>
        <taxon>Chlamydiia</taxon>
        <taxon>Parachlamydiales</taxon>
        <taxon>Waddliaceae</taxon>
        <taxon>Waddlia</taxon>
    </lineage>
</organism>
<evidence type="ECO:0000313" key="2">
    <source>
        <dbReference type="EMBL" id="CCB90497.1"/>
    </source>
</evidence>
<accession>F8LAI7</accession>
<name>F8LAI7_9BACT</name>
<reference evidence="2" key="1">
    <citation type="submission" date="2011-05" db="EMBL/GenBank/DDBJ databases">
        <title>Unity in variety -- the pan-genome of the Chlamydiae.</title>
        <authorList>
            <person name="Collingro A."/>
            <person name="Tischler P."/>
            <person name="Weinmaier T."/>
            <person name="Penz T."/>
            <person name="Heinz E."/>
            <person name="Brunham R.C."/>
            <person name="Read T.D."/>
            <person name="Bavoil P.M."/>
            <person name="Sachse K."/>
            <person name="Kahane S."/>
            <person name="Friedman M.G."/>
            <person name="Rattei T."/>
            <person name="Myers G.S.A."/>
            <person name="Horn M."/>
        </authorList>
    </citation>
    <scope>NUCLEOTIDE SEQUENCE</scope>
    <source>
        <strain evidence="2">2032/99</strain>
    </source>
</reference>
<sequence>MTFLISLFLAASLMASADEKEVKYEEDIIIQEPECLQLMTVGRGSGSDYVIKFYNSCPKRIWASICVEERPGKFKLHESSTRIPKYGYMDIYTYEGTAPVSVNWISGSSRPFRPPGQCGTDVEK</sequence>
<feature type="signal peptide" evidence="1">
    <location>
        <begin position="1"/>
        <end position="17"/>
    </location>
</feature>
<feature type="chain" id="PRO_5003379305" description="Secreted protein" evidence="1">
    <location>
        <begin position="18"/>
        <end position="124"/>
    </location>
</feature>
<evidence type="ECO:0000256" key="1">
    <source>
        <dbReference type="SAM" id="SignalP"/>
    </source>
</evidence>
<proteinExistence type="predicted"/>
<keyword evidence="1" id="KW-0732">Signal</keyword>
<gene>
    <name evidence="2" type="ORF">WCH_BB08130</name>
</gene>
<dbReference type="AlphaFoldDB" id="F8LAI7"/>
<evidence type="ECO:0008006" key="3">
    <source>
        <dbReference type="Google" id="ProtNLM"/>
    </source>
</evidence>
<protein>
    <recommendedName>
        <fullName evidence="3">Secreted protein</fullName>
    </recommendedName>
</protein>